<proteinExistence type="predicted"/>
<evidence type="ECO:0000313" key="1">
    <source>
        <dbReference type="EMBL" id="POM79286.1"/>
    </source>
</evidence>
<comment type="caution">
    <text evidence="1">The sequence shown here is derived from an EMBL/GenBank/DDBJ whole genome shotgun (WGS) entry which is preliminary data.</text>
</comment>
<accession>A0A2P4YNC9</accession>
<name>A0A2P4YNC9_9STRA</name>
<dbReference type="Proteomes" id="UP000237271">
    <property type="component" value="Unassembled WGS sequence"/>
</dbReference>
<protein>
    <submittedName>
        <fullName evidence="1">Uncharacterized protein</fullName>
    </submittedName>
</protein>
<dbReference type="EMBL" id="NCKW01001817">
    <property type="protein sequence ID" value="POM79286.1"/>
    <property type="molecule type" value="Genomic_DNA"/>
</dbReference>
<organism evidence="1 2">
    <name type="scientific">Phytophthora palmivora</name>
    <dbReference type="NCBI Taxonomy" id="4796"/>
    <lineage>
        <taxon>Eukaryota</taxon>
        <taxon>Sar</taxon>
        <taxon>Stramenopiles</taxon>
        <taxon>Oomycota</taxon>
        <taxon>Peronosporomycetes</taxon>
        <taxon>Peronosporales</taxon>
        <taxon>Peronosporaceae</taxon>
        <taxon>Phytophthora</taxon>
    </lineage>
</organism>
<evidence type="ECO:0000313" key="2">
    <source>
        <dbReference type="Proteomes" id="UP000237271"/>
    </source>
</evidence>
<dbReference type="OrthoDB" id="145637at2759"/>
<sequence>MAVAAHRQQSFKTVGVHCPSSHTVILTAATQTTTIRSDQTIETFATGEVKPQRIISQSKLFESIISHFDQLSLLLDTIKHGVKHQFRPLEATGHENALANHKSARLLDNALRRSIREGQDAGPYLVVDIDMASTWNDVHISPFGCVPKRDANPAVEARVIHDLSYPTRRSVNSAYDPATLPPLCKYGHVHRISRRIEELKDSRPTCTVKFKRGDAMQLSEMSMQHGSLWSICGCFAGRRSSGD</sequence>
<keyword evidence="2" id="KW-1185">Reference proteome</keyword>
<dbReference type="AlphaFoldDB" id="A0A2P4YNC9"/>
<reference evidence="1 2" key="1">
    <citation type="journal article" date="2017" name="Genome Biol. Evol.">
        <title>Phytophthora megakarya and P. palmivora, closely related causal agents of cacao black pod rot, underwent increases in genome sizes and gene numbers by different mechanisms.</title>
        <authorList>
            <person name="Ali S.S."/>
            <person name="Shao J."/>
            <person name="Lary D.J."/>
            <person name="Kronmiller B."/>
            <person name="Shen D."/>
            <person name="Strem M.D."/>
            <person name="Amoako-Attah I."/>
            <person name="Akrofi A.Y."/>
            <person name="Begoude B.A."/>
            <person name="Ten Hoopen G.M."/>
            <person name="Coulibaly K."/>
            <person name="Kebe B.I."/>
            <person name="Melnick R.L."/>
            <person name="Guiltinan M.J."/>
            <person name="Tyler B.M."/>
            <person name="Meinhardt L.W."/>
            <person name="Bailey B.A."/>
        </authorList>
    </citation>
    <scope>NUCLEOTIDE SEQUENCE [LARGE SCALE GENOMIC DNA]</scope>
    <source>
        <strain evidence="2">sbr112.9</strain>
    </source>
</reference>
<gene>
    <name evidence="1" type="ORF">PHPALM_3091</name>
</gene>